<reference evidence="1 2" key="2">
    <citation type="journal article" date="2022" name="Mol. Ecol. Resour.">
        <title>The genomes of chicory, endive, great burdock and yacon provide insights into Asteraceae paleo-polyploidization history and plant inulin production.</title>
        <authorList>
            <person name="Fan W."/>
            <person name="Wang S."/>
            <person name="Wang H."/>
            <person name="Wang A."/>
            <person name="Jiang F."/>
            <person name="Liu H."/>
            <person name="Zhao H."/>
            <person name="Xu D."/>
            <person name="Zhang Y."/>
        </authorList>
    </citation>
    <scope>NUCLEOTIDE SEQUENCE [LARGE SCALE GENOMIC DNA]</scope>
    <source>
        <strain evidence="2">cv. Niubang</strain>
    </source>
</reference>
<dbReference type="EMBL" id="CM042047">
    <property type="protein sequence ID" value="KAI3771833.1"/>
    <property type="molecule type" value="Genomic_DNA"/>
</dbReference>
<name>A0ACB9FKF8_ARCLA</name>
<protein>
    <submittedName>
        <fullName evidence="1">Uncharacterized protein</fullName>
    </submittedName>
</protein>
<proteinExistence type="predicted"/>
<dbReference type="Proteomes" id="UP001055879">
    <property type="component" value="Linkage Group LG01"/>
</dbReference>
<evidence type="ECO:0000313" key="1">
    <source>
        <dbReference type="EMBL" id="KAI3771833.1"/>
    </source>
</evidence>
<comment type="caution">
    <text evidence="1">The sequence shown here is derived from an EMBL/GenBank/DDBJ whole genome shotgun (WGS) entry which is preliminary data.</text>
</comment>
<accession>A0ACB9FKF8</accession>
<organism evidence="1 2">
    <name type="scientific">Arctium lappa</name>
    <name type="common">Greater burdock</name>
    <name type="synonym">Lappa major</name>
    <dbReference type="NCBI Taxonomy" id="4217"/>
    <lineage>
        <taxon>Eukaryota</taxon>
        <taxon>Viridiplantae</taxon>
        <taxon>Streptophyta</taxon>
        <taxon>Embryophyta</taxon>
        <taxon>Tracheophyta</taxon>
        <taxon>Spermatophyta</taxon>
        <taxon>Magnoliopsida</taxon>
        <taxon>eudicotyledons</taxon>
        <taxon>Gunneridae</taxon>
        <taxon>Pentapetalae</taxon>
        <taxon>asterids</taxon>
        <taxon>campanulids</taxon>
        <taxon>Asterales</taxon>
        <taxon>Asteraceae</taxon>
        <taxon>Carduoideae</taxon>
        <taxon>Cardueae</taxon>
        <taxon>Arctiinae</taxon>
        <taxon>Arctium</taxon>
    </lineage>
</organism>
<keyword evidence="2" id="KW-1185">Reference proteome</keyword>
<reference evidence="2" key="1">
    <citation type="journal article" date="2022" name="Mol. Ecol. Resour.">
        <title>The genomes of chicory, endive, great burdock and yacon provide insights into Asteraceae palaeo-polyploidization history and plant inulin production.</title>
        <authorList>
            <person name="Fan W."/>
            <person name="Wang S."/>
            <person name="Wang H."/>
            <person name="Wang A."/>
            <person name="Jiang F."/>
            <person name="Liu H."/>
            <person name="Zhao H."/>
            <person name="Xu D."/>
            <person name="Zhang Y."/>
        </authorList>
    </citation>
    <scope>NUCLEOTIDE SEQUENCE [LARGE SCALE GENOMIC DNA]</scope>
    <source>
        <strain evidence="2">cv. Niubang</strain>
    </source>
</reference>
<gene>
    <name evidence="1" type="ORF">L6452_03002</name>
</gene>
<sequence length="2663" mass="302382">MSANTVFCDCERFITDPGLDDLIAINSLNGGIGPELSQMLHIDCGIDTLLAHYDHQQTPVQPSFLGSNHSVEIRINSESSINLTRSTKILISKQLATAIYSASVVEVDTVVCARLIYFALDSSTLRHTHPRNSSKFAINSVLITLRLQFIAKSTLCASYCSREVYLAFFSSHAKFTSRYTLVTRTSICASITSRKVSLRLQRVTQSQFASSMCNAKSGPMERPMKVIPATATTTSTTVEKSLREYDADELLRYQAESQAKSNLILSLPNSIYNRIDCFKQNPMLMWTQLEKIMLGTTMLTQLRQTRYMNNFEEFKAKDGESLKSVFDRFWAVINDLYKIKVKKTELEANLKFLNALQPEWNKSCHRMRNDVRISTMPIQELYEILMSDETMVIEKKAKLDKKNKPKTVDPIALLASQLAEQALTDEDYDGSTEDDGKALEKAMILLSQHYQKKFQRRTGSNNLCFTSGSKKIEPGASSKPYIPKFEPAKVVEPNKDDKKIINCYNCGKPGHISKDCRVKVVKDSAFYCKKLELAEKRENGTILMAEEEYWLDHSDNEAENEETAAMCFIGDDKSDDEEDDTSTDDSEVISEFHVNFISSQLNVIVNALHDFRSKFSSEKFENQEKSVLIDKLRISLKDENTILINTKEKFQKQLDELENSNQTYRDSLTELTSSNQNLSDKIIVLERKLYKREQSEQTIYMNKPRSEEAIKEKWGLGFENPHFLNHAKIEVPTLYEYDHLGLARYAPQFKFFWTTEKQILEDENEKRLKNKRMEIPFVSKNSVHLRHPLVTQTDTLRQTLVTQSSVCATKGSRKPPPNLCFSEISHSKASSSMSNAQSDFLNKVSSSTSIVDDSLTLNDKYYKTKTKRKRRRSKKSRKHDSVLSESSNSSDSSVSYRTVKRSQKLIWRVKQQIAESELLGPSHLWYLDSGCSKHMTGNKSLLSNFKEKCCGHVKFGNCETAPILGYGDLVQGNITVKRVSYVEGLSHNLFSIGQFCDKELEVSFKSKRVAVKNNSGKDLLVGKRRSNLYTIDLSKIKIPSDICLLSKASIQESWIWHRRLAHLNFKYMGRLVKHDSVRGLPVLRFQKYHLCQDCEKGKMKKASHNPKPEPCTSAILDILHVNLCGPMKTKSISKKRYVLVIVDDYSRYTWVKFLKSKDKTPEVLITLIKTIQTNKQKQVKVVRSDNGTEFKNNTLLAFYEDQGIQQQFSAARTPQQNGVVERRNRTLVEAARSMLAYLGLPLSHWAEAVSTVCHTQNRSILHRRFNKTPYELMNGIKPNVKYFKSFGCKCYVLNDRDNLNKFSPKADEGVFLGYSSNSTTYRVFLISARKVIESVNVKFDEAADLVSSHSGSEPAFTGNSVSEQISSEPILSPINQDSSTPSLIFFDLDYLFENFYDDVPRYNSENVSNALNQKTESTSTPNSAASISEPDVVPVHPVDQTQSETEPIHEKPIQEKVVHEQSVQEESVQEEVQNDVIQQILPESDTEVVELLPPSVEIVSISSTDIETSEPPSQQLEVVQDVIDPLPHITKWTRYHPIHQIIGDPQASVSTRSRTATSNECLFTCFLIKIEPTKVSEALEDPDWIIAMQEELNQFDALKVWRLVPWPKGKRIIGTKWIFKNKKDKDGIVIRNKSRLVAKGYRQEEGIYYDETFVPVARLEAIRMFLAFAAYRNFTVYQMDVKTTFLNGKLKEEVYVSHPEGFVDKDCPDYVYFLDKALYGLKQAPRAWYDELSAFLIKSGFTKGSIDTTLFIYRSNLDIFLVQIYVDDIVFGATNKSLCNWFSDLMTSRFQMSMMGEINFFLGLQVKQLLDGIFINQSKYVFDILKKFKMDKSTSIGTPMAHGAKIGLDPDGKIVDQKTYRGMIGSLMYLTASRPDIMFSTSLCARFQAKPKESHLLAVKRIFRYIKGTPYLGLWYPKSSDYKLIAYSDADFGEVEYVAAASCCAQVLWMKTQLRDYGMLYKTVPIYCDSKSAIAISVNPVRHTKTKHIGGVKELDRIVCITSRSCKAYFAFPTRHAKFTLRDQLETQTLFSCVVLSSVVCVSHWLCKVHFALPVGHAKFTLRHLCYSMASQTNSDPVIQDENVILDDPSDRASHETPMPSVPSVGANLSASRRSPNDVFPTIMYMPYKPNNYHVDFDQIKIHPVIRSILKGHPLAPALFYCADVPEIDQFDSFLSYKRLRLILELPEPNSRPGRTSYDQFPSEEDVLEGIRNLGYLGYLTRVSDFDKSNLPPVWYALFSVLNRCLTSKHSSTDNASLHYLSLFHAVVYDLHVDYTYIFWTELSERVQDKRTNKKRKFIPFARYMKQIVRSMLSCNSAIPRRLNWPQIPDSEMTYIQKQNQSFNFSMTIPYVLIAQYADMTDDDVIQYCMENEFLEADQEEPIRDDQAGPSHAEHEVEVSISNQEVQEAATHQIGDVLASIATEPDVHDTSSAAADAFADDRDRDANDGAVIASDKDEDESDSDGDDSDNVDQPSLQVYERKTRTPEVIIQEDSISKAESVPINPRVADIHVDELDLAFANVSTHHRVLDTVVSPSSLEPSSSIETSSVEVRDSTAKFTTLNDVIRQMNEQFEEHKNSEIQKLRAFLKGKMPEIDTSSIPEVIPFRRPSGVVIRDLSTAVPSSAPAIMSIPQPPPFLQSAGVSTSTRPPVSTSRTSVSDLPIS</sequence>
<evidence type="ECO:0000313" key="2">
    <source>
        <dbReference type="Proteomes" id="UP001055879"/>
    </source>
</evidence>